<evidence type="ECO:0000313" key="2">
    <source>
        <dbReference type="EMBL" id="GEO37764.1"/>
    </source>
</evidence>
<evidence type="ECO:0000259" key="1">
    <source>
        <dbReference type="Pfam" id="PF05099"/>
    </source>
</evidence>
<dbReference type="InterPro" id="IPR007791">
    <property type="entry name" value="DjlA_N"/>
</dbReference>
<dbReference type="EMBL" id="BJYZ01000007">
    <property type="protein sequence ID" value="GEO37764.1"/>
    <property type="molecule type" value="Genomic_DNA"/>
</dbReference>
<gene>
    <name evidence="2" type="ORF">SAE02_19120</name>
</gene>
<feature type="domain" description="Co-chaperone DjlA N-terminal" evidence="1">
    <location>
        <begin position="30"/>
        <end position="146"/>
    </location>
</feature>
<organism evidence="2 3">
    <name type="scientific">Skermanella aerolata</name>
    <dbReference type="NCBI Taxonomy" id="393310"/>
    <lineage>
        <taxon>Bacteria</taxon>
        <taxon>Pseudomonadati</taxon>
        <taxon>Pseudomonadota</taxon>
        <taxon>Alphaproteobacteria</taxon>
        <taxon>Rhodospirillales</taxon>
        <taxon>Azospirillaceae</taxon>
        <taxon>Skermanella</taxon>
    </lineage>
</organism>
<sequence length="161" mass="18227">MDDVMITISQNFAKVLTDYVGRLQNHDFSEAAMAIAAAIVWSDGRLDEVEQAKLEEFITTSPLLQPFTPFRLLNTFQHYSEMYKLHGGKGTEGVRRAVLRIQDEDQQVLLLKFALVLAKADDPVLHDDEEQVIREFCQLLNIHEDEVFGDIDDDGDADSEG</sequence>
<name>A0A512DMQ8_9PROT</name>
<dbReference type="AlphaFoldDB" id="A0A512DMQ8"/>
<dbReference type="Gene3D" id="1.10.3680.10">
    <property type="entry name" value="TerB-like"/>
    <property type="match status" value="1"/>
</dbReference>
<accession>A0A512DMQ8</accession>
<dbReference type="SUPFAM" id="SSF158682">
    <property type="entry name" value="TerB-like"/>
    <property type="match status" value="1"/>
</dbReference>
<dbReference type="Pfam" id="PF05099">
    <property type="entry name" value="TerB"/>
    <property type="match status" value="1"/>
</dbReference>
<protein>
    <recommendedName>
        <fullName evidence="1">Co-chaperone DjlA N-terminal domain-containing protein</fullName>
    </recommendedName>
</protein>
<dbReference type="CDD" id="cd07177">
    <property type="entry name" value="terB_like"/>
    <property type="match status" value="1"/>
</dbReference>
<keyword evidence="3" id="KW-1185">Reference proteome</keyword>
<dbReference type="Proteomes" id="UP000321523">
    <property type="component" value="Unassembled WGS sequence"/>
</dbReference>
<comment type="caution">
    <text evidence="2">The sequence shown here is derived from an EMBL/GenBank/DDBJ whole genome shotgun (WGS) entry which is preliminary data.</text>
</comment>
<dbReference type="InterPro" id="IPR029024">
    <property type="entry name" value="TerB-like"/>
</dbReference>
<proteinExistence type="predicted"/>
<reference evidence="2 3" key="1">
    <citation type="submission" date="2019-07" db="EMBL/GenBank/DDBJ databases">
        <title>Whole genome shotgun sequence of Skermanella aerolata NBRC 106429.</title>
        <authorList>
            <person name="Hosoyama A."/>
            <person name="Uohara A."/>
            <person name="Ohji S."/>
            <person name="Ichikawa N."/>
        </authorList>
    </citation>
    <scope>NUCLEOTIDE SEQUENCE [LARGE SCALE GENOMIC DNA]</scope>
    <source>
        <strain evidence="2 3">NBRC 106429</strain>
    </source>
</reference>
<evidence type="ECO:0000313" key="3">
    <source>
        <dbReference type="Proteomes" id="UP000321523"/>
    </source>
</evidence>